<dbReference type="AlphaFoldDB" id="A0A7J6WPG1"/>
<dbReference type="InterPro" id="IPR029058">
    <property type="entry name" value="AB_hydrolase_fold"/>
</dbReference>
<feature type="active site" evidence="1">
    <location>
        <position position="161"/>
    </location>
</feature>
<evidence type="ECO:0000313" key="4">
    <source>
        <dbReference type="Proteomes" id="UP000554482"/>
    </source>
</evidence>
<comment type="caution">
    <text evidence="3">The sequence shown here is derived from an EMBL/GenBank/DDBJ whole genome shotgun (WGS) entry which is preliminary data.</text>
</comment>
<feature type="domain" description="Alpha/beta hydrolase fold-3" evidence="2">
    <location>
        <begin position="73"/>
        <end position="294"/>
    </location>
</feature>
<dbReference type="EMBL" id="JABWDY010013205">
    <property type="protein sequence ID" value="KAF5198460.1"/>
    <property type="molecule type" value="Genomic_DNA"/>
</dbReference>
<dbReference type="Proteomes" id="UP000554482">
    <property type="component" value="Unassembled WGS sequence"/>
</dbReference>
<dbReference type="InterPro" id="IPR050466">
    <property type="entry name" value="Carboxylest/Gibb_receptor"/>
</dbReference>
<name>A0A7J6WPG1_THATH</name>
<dbReference type="PROSITE" id="PS01174">
    <property type="entry name" value="LIPASE_GDXG_SER"/>
    <property type="match status" value="1"/>
</dbReference>
<dbReference type="InterPro" id="IPR013094">
    <property type="entry name" value="AB_hydrolase_3"/>
</dbReference>
<gene>
    <name evidence="3" type="ORF">FRX31_011951</name>
</gene>
<dbReference type="Gene3D" id="3.40.50.1820">
    <property type="entry name" value="alpha/beta hydrolase"/>
    <property type="match status" value="1"/>
</dbReference>
<dbReference type="Pfam" id="PF07859">
    <property type="entry name" value="Abhydrolase_3"/>
    <property type="match status" value="1"/>
</dbReference>
<dbReference type="SUPFAM" id="SSF53474">
    <property type="entry name" value="alpha/beta-Hydrolases"/>
    <property type="match status" value="1"/>
</dbReference>
<dbReference type="InterPro" id="IPR033140">
    <property type="entry name" value="Lipase_GDXG_put_SER_AS"/>
</dbReference>
<dbReference type="PANTHER" id="PTHR23024:SF577">
    <property type="entry name" value="CARBOXYLESTERASE 2-RELATED"/>
    <property type="match status" value="1"/>
</dbReference>
<dbReference type="OrthoDB" id="408631at2759"/>
<accession>A0A7J6WPG1</accession>
<sequence length="319" mass="35726">MDSSKVEVAYEFPPHLRIYKDGRVKRLTVPEFVPASISIDTQSKDISIQKETGLSARLYVPKTISKDRKLPLLIYFHGGGFFAESAFSPAYHHYLNSVVAEANVVAVSVEYRLAPEYPLPIAYHDSWEAVQWVASHSKGEGHELWLKDYADFDRLFLAGDSAGANIVHNMVLRAGEEELTNGVKILGSILVHPYFWGKDQIGYEGSGMLKKEMIDKIWFIACPSTTGLDDPHINPVGKEAPSLSKLGCNRVLVFVAGKDLLRDRGVLYCETLQKSGWEGVVEIIETEGEDHVFHLLNPTCDKAKSFMNSLVSFMNKYKQ</sequence>
<dbReference type="PANTHER" id="PTHR23024">
    <property type="entry name" value="ARYLACETAMIDE DEACETYLASE"/>
    <property type="match status" value="1"/>
</dbReference>
<evidence type="ECO:0000259" key="2">
    <source>
        <dbReference type="Pfam" id="PF07859"/>
    </source>
</evidence>
<proteinExistence type="predicted"/>
<organism evidence="3 4">
    <name type="scientific">Thalictrum thalictroides</name>
    <name type="common">Rue-anemone</name>
    <name type="synonym">Anemone thalictroides</name>
    <dbReference type="NCBI Taxonomy" id="46969"/>
    <lineage>
        <taxon>Eukaryota</taxon>
        <taxon>Viridiplantae</taxon>
        <taxon>Streptophyta</taxon>
        <taxon>Embryophyta</taxon>
        <taxon>Tracheophyta</taxon>
        <taxon>Spermatophyta</taxon>
        <taxon>Magnoliopsida</taxon>
        <taxon>Ranunculales</taxon>
        <taxon>Ranunculaceae</taxon>
        <taxon>Thalictroideae</taxon>
        <taxon>Thalictrum</taxon>
    </lineage>
</organism>
<evidence type="ECO:0000313" key="3">
    <source>
        <dbReference type="EMBL" id="KAF5198460.1"/>
    </source>
</evidence>
<dbReference type="GO" id="GO:0016787">
    <property type="term" value="F:hydrolase activity"/>
    <property type="evidence" value="ECO:0007669"/>
    <property type="project" value="InterPro"/>
</dbReference>
<protein>
    <submittedName>
        <fullName evidence="3">2-hydroxyisoflavanone dehydratase</fullName>
    </submittedName>
</protein>
<evidence type="ECO:0000256" key="1">
    <source>
        <dbReference type="PROSITE-ProRule" id="PRU10038"/>
    </source>
</evidence>
<reference evidence="3 4" key="1">
    <citation type="submission" date="2020-06" db="EMBL/GenBank/DDBJ databases">
        <title>Transcriptomic and genomic resources for Thalictrum thalictroides and T. hernandezii: Facilitating candidate gene discovery in an emerging model plant lineage.</title>
        <authorList>
            <person name="Arias T."/>
            <person name="Riano-Pachon D.M."/>
            <person name="Di Stilio V.S."/>
        </authorList>
    </citation>
    <scope>NUCLEOTIDE SEQUENCE [LARGE SCALE GENOMIC DNA]</scope>
    <source>
        <strain evidence="4">cv. WT478/WT964</strain>
        <tissue evidence="3">Leaves</tissue>
    </source>
</reference>
<keyword evidence="4" id="KW-1185">Reference proteome</keyword>